<reference evidence="2" key="1">
    <citation type="journal article" date="2020" name="Nature">
        <title>Giant virus diversity and host interactions through global metagenomics.</title>
        <authorList>
            <person name="Schulz F."/>
            <person name="Roux S."/>
            <person name="Paez-Espino D."/>
            <person name="Jungbluth S."/>
            <person name="Walsh D.A."/>
            <person name="Denef V.J."/>
            <person name="McMahon K.D."/>
            <person name="Konstantinidis K.T."/>
            <person name="Eloe-Fadrosh E.A."/>
            <person name="Kyrpides N.C."/>
            <person name="Woyke T."/>
        </authorList>
    </citation>
    <scope>NUCLEOTIDE SEQUENCE</scope>
    <source>
        <strain evidence="2">GVMAG-M-3300009422-16</strain>
    </source>
</reference>
<sequence>MHKGILSINKYGQFKFFKINCSSITKLDIHTFPKNIKKTFGKGGISRECDFNHDNRTVSIFAFNDGKAGQENKYELPPPIDQTLYFGCLIIIAHKNNAIVTITQEIFDKFYDKSFDGFVNLGEEDTWSEELEENSDDREFIVNDDFIEYEGDEETTEEEEYCEDTSEEETSTLDETDDEEVSDTDEVENEEVSSSATSIETDGETHEETLLDEDKKDEPKSINIKMKIRFNNSD</sequence>
<accession>A0A6C0B5A5</accession>
<evidence type="ECO:0000313" key="2">
    <source>
        <dbReference type="EMBL" id="QHS86688.1"/>
    </source>
</evidence>
<protein>
    <submittedName>
        <fullName evidence="2">Uncharacterized protein</fullName>
    </submittedName>
</protein>
<proteinExistence type="predicted"/>
<organism evidence="2">
    <name type="scientific">viral metagenome</name>
    <dbReference type="NCBI Taxonomy" id="1070528"/>
    <lineage>
        <taxon>unclassified sequences</taxon>
        <taxon>metagenomes</taxon>
        <taxon>organismal metagenomes</taxon>
    </lineage>
</organism>
<name>A0A6C0B5A5_9ZZZZ</name>
<evidence type="ECO:0000256" key="1">
    <source>
        <dbReference type="SAM" id="MobiDB-lite"/>
    </source>
</evidence>
<feature type="region of interest" description="Disordered" evidence="1">
    <location>
        <begin position="148"/>
        <end position="234"/>
    </location>
</feature>
<feature type="compositionally biased region" description="Acidic residues" evidence="1">
    <location>
        <begin position="148"/>
        <end position="191"/>
    </location>
</feature>
<dbReference type="AlphaFoldDB" id="A0A6C0B5A5"/>
<feature type="compositionally biased region" description="Basic and acidic residues" evidence="1">
    <location>
        <begin position="203"/>
        <end position="220"/>
    </location>
</feature>
<dbReference type="EMBL" id="MN739060">
    <property type="protein sequence ID" value="QHS86688.1"/>
    <property type="molecule type" value="Genomic_DNA"/>
</dbReference>